<comment type="caution">
    <text evidence="2">The sequence shown here is derived from an EMBL/GenBank/DDBJ whole genome shotgun (WGS) entry which is preliminary data.</text>
</comment>
<evidence type="ECO:0000313" key="3">
    <source>
        <dbReference type="Proteomes" id="UP000838756"/>
    </source>
</evidence>
<keyword evidence="3" id="KW-1185">Reference proteome</keyword>
<reference evidence="2" key="1">
    <citation type="submission" date="2022-03" db="EMBL/GenBank/DDBJ databases">
        <authorList>
            <person name="Lindestad O."/>
        </authorList>
    </citation>
    <scope>NUCLEOTIDE SEQUENCE</scope>
</reference>
<proteinExistence type="predicted"/>
<accession>A0A8S4RLZ2</accession>
<organism evidence="2 3">
    <name type="scientific">Pararge aegeria aegeria</name>
    <dbReference type="NCBI Taxonomy" id="348720"/>
    <lineage>
        <taxon>Eukaryota</taxon>
        <taxon>Metazoa</taxon>
        <taxon>Ecdysozoa</taxon>
        <taxon>Arthropoda</taxon>
        <taxon>Hexapoda</taxon>
        <taxon>Insecta</taxon>
        <taxon>Pterygota</taxon>
        <taxon>Neoptera</taxon>
        <taxon>Endopterygota</taxon>
        <taxon>Lepidoptera</taxon>
        <taxon>Glossata</taxon>
        <taxon>Ditrysia</taxon>
        <taxon>Papilionoidea</taxon>
        <taxon>Nymphalidae</taxon>
        <taxon>Satyrinae</taxon>
        <taxon>Satyrini</taxon>
        <taxon>Parargina</taxon>
        <taxon>Pararge</taxon>
    </lineage>
</organism>
<dbReference type="Proteomes" id="UP000838756">
    <property type="component" value="Unassembled WGS sequence"/>
</dbReference>
<evidence type="ECO:0000313" key="2">
    <source>
        <dbReference type="EMBL" id="CAH2237169.1"/>
    </source>
</evidence>
<protein>
    <submittedName>
        <fullName evidence="2">Jg11142 protein</fullName>
    </submittedName>
</protein>
<feature type="region of interest" description="Disordered" evidence="1">
    <location>
        <begin position="24"/>
        <end position="67"/>
    </location>
</feature>
<sequence>MCHVTWKPSSGARRREFCHIRAGVRRPVSAEAGHSTRKVASLPTNRDDGTSSSNSGKRIRRNSKQPRAWYRDHLGRILALRRNLDDYAH</sequence>
<name>A0A8S4RLZ2_9NEOP</name>
<dbReference type="EMBL" id="CAKXAJ010025255">
    <property type="protein sequence ID" value="CAH2237169.1"/>
    <property type="molecule type" value="Genomic_DNA"/>
</dbReference>
<dbReference type="AlphaFoldDB" id="A0A8S4RLZ2"/>
<evidence type="ECO:0000256" key="1">
    <source>
        <dbReference type="SAM" id="MobiDB-lite"/>
    </source>
</evidence>
<gene>
    <name evidence="2" type="primary">jg11142</name>
    <name evidence="2" type="ORF">PAEG_LOCUS14473</name>
</gene>